<keyword evidence="4" id="KW-1185">Reference proteome</keyword>
<dbReference type="KEGG" id="dpe:6589381"/>
<feature type="signal peptide" evidence="2">
    <location>
        <begin position="1"/>
        <end position="19"/>
    </location>
</feature>
<dbReference type="AlphaFoldDB" id="B4G9L9"/>
<feature type="chain" id="PRO_5002806497" evidence="2">
    <location>
        <begin position="20"/>
        <end position="463"/>
    </location>
</feature>
<dbReference type="eggNOG" id="ENOG502SF4P">
    <property type="taxonomic scope" value="Eukaryota"/>
</dbReference>
<feature type="region of interest" description="Disordered" evidence="1">
    <location>
        <begin position="365"/>
        <end position="385"/>
    </location>
</feature>
<reference evidence="3 4" key="1">
    <citation type="journal article" date="2007" name="Nature">
        <title>Evolution of genes and genomes on the Drosophila phylogeny.</title>
        <authorList>
            <consortium name="Drosophila 12 Genomes Consortium"/>
            <person name="Clark A.G."/>
            <person name="Eisen M.B."/>
            <person name="Smith D.R."/>
            <person name="Bergman C.M."/>
            <person name="Oliver B."/>
            <person name="Markow T.A."/>
            <person name="Kaufman T.C."/>
            <person name="Kellis M."/>
            <person name="Gelbart W."/>
            <person name="Iyer V.N."/>
            <person name="Pollard D.A."/>
            <person name="Sackton T.B."/>
            <person name="Larracuente A.M."/>
            <person name="Singh N.D."/>
            <person name="Abad J.P."/>
            <person name="Abt D.N."/>
            <person name="Adryan B."/>
            <person name="Aguade M."/>
            <person name="Akashi H."/>
            <person name="Anderson W.W."/>
            <person name="Aquadro C.F."/>
            <person name="Ardell D.H."/>
            <person name="Arguello R."/>
            <person name="Artieri C.G."/>
            <person name="Barbash D.A."/>
            <person name="Barker D."/>
            <person name="Barsanti P."/>
            <person name="Batterham P."/>
            <person name="Batzoglou S."/>
            <person name="Begun D."/>
            <person name="Bhutkar A."/>
            <person name="Blanco E."/>
            <person name="Bosak S.A."/>
            <person name="Bradley R.K."/>
            <person name="Brand A.D."/>
            <person name="Brent M.R."/>
            <person name="Brooks A.N."/>
            <person name="Brown R.H."/>
            <person name="Butlin R.K."/>
            <person name="Caggese C."/>
            <person name="Calvi B.R."/>
            <person name="Bernardo de Carvalho A."/>
            <person name="Caspi A."/>
            <person name="Castrezana S."/>
            <person name="Celniker S.E."/>
            <person name="Chang J.L."/>
            <person name="Chapple C."/>
            <person name="Chatterji S."/>
            <person name="Chinwalla A."/>
            <person name="Civetta A."/>
            <person name="Clifton S.W."/>
            <person name="Comeron J.M."/>
            <person name="Costello J.C."/>
            <person name="Coyne J.A."/>
            <person name="Daub J."/>
            <person name="David R.G."/>
            <person name="Delcher A.L."/>
            <person name="Delehaunty K."/>
            <person name="Do C.B."/>
            <person name="Ebling H."/>
            <person name="Edwards K."/>
            <person name="Eickbush T."/>
            <person name="Evans J.D."/>
            <person name="Filipski A."/>
            <person name="Findeiss S."/>
            <person name="Freyhult E."/>
            <person name="Fulton L."/>
            <person name="Fulton R."/>
            <person name="Garcia A.C."/>
            <person name="Gardiner A."/>
            <person name="Garfield D.A."/>
            <person name="Garvin B.E."/>
            <person name="Gibson G."/>
            <person name="Gilbert D."/>
            <person name="Gnerre S."/>
            <person name="Godfrey J."/>
            <person name="Good R."/>
            <person name="Gotea V."/>
            <person name="Gravely B."/>
            <person name="Greenberg A.J."/>
            <person name="Griffiths-Jones S."/>
            <person name="Gross S."/>
            <person name="Guigo R."/>
            <person name="Gustafson E.A."/>
            <person name="Haerty W."/>
            <person name="Hahn M.W."/>
            <person name="Halligan D.L."/>
            <person name="Halpern A.L."/>
            <person name="Halter G.M."/>
            <person name="Han M.V."/>
            <person name="Heger A."/>
            <person name="Hillier L."/>
            <person name="Hinrichs A.S."/>
            <person name="Holmes I."/>
            <person name="Hoskins R.A."/>
            <person name="Hubisz M.J."/>
            <person name="Hultmark D."/>
            <person name="Huntley M.A."/>
            <person name="Jaffe D.B."/>
            <person name="Jagadeeshan S."/>
            <person name="Jeck W.R."/>
            <person name="Johnson J."/>
            <person name="Jones C.D."/>
            <person name="Jordan W.C."/>
            <person name="Karpen G.H."/>
            <person name="Kataoka E."/>
            <person name="Keightley P.D."/>
            <person name="Kheradpour P."/>
            <person name="Kirkness E.F."/>
            <person name="Koerich L.B."/>
            <person name="Kristiansen K."/>
            <person name="Kudrna D."/>
            <person name="Kulathinal R.J."/>
            <person name="Kumar S."/>
            <person name="Kwok R."/>
            <person name="Lander E."/>
            <person name="Langley C.H."/>
            <person name="Lapoint R."/>
            <person name="Lazzaro B.P."/>
            <person name="Lee S.J."/>
            <person name="Levesque L."/>
            <person name="Li R."/>
            <person name="Lin C.F."/>
            <person name="Lin M.F."/>
            <person name="Lindblad-Toh K."/>
            <person name="Llopart A."/>
            <person name="Long M."/>
            <person name="Low L."/>
            <person name="Lozovsky E."/>
            <person name="Lu J."/>
            <person name="Luo M."/>
            <person name="Machado C.A."/>
            <person name="Makalowski W."/>
            <person name="Marzo M."/>
            <person name="Matsuda M."/>
            <person name="Matzkin L."/>
            <person name="McAllister B."/>
            <person name="McBride C.S."/>
            <person name="McKernan B."/>
            <person name="McKernan K."/>
            <person name="Mendez-Lago M."/>
            <person name="Minx P."/>
            <person name="Mollenhauer M.U."/>
            <person name="Montooth K."/>
            <person name="Mount S.M."/>
            <person name="Mu X."/>
            <person name="Myers E."/>
            <person name="Negre B."/>
            <person name="Newfeld S."/>
            <person name="Nielsen R."/>
            <person name="Noor M.A."/>
            <person name="O'Grady P."/>
            <person name="Pachter L."/>
            <person name="Papaceit M."/>
            <person name="Parisi M.J."/>
            <person name="Parisi M."/>
            <person name="Parts L."/>
            <person name="Pedersen J.S."/>
            <person name="Pesole G."/>
            <person name="Phillippy A.M."/>
            <person name="Ponting C.P."/>
            <person name="Pop M."/>
            <person name="Porcelli D."/>
            <person name="Powell J.R."/>
            <person name="Prohaska S."/>
            <person name="Pruitt K."/>
            <person name="Puig M."/>
            <person name="Quesneville H."/>
            <person name="Ram K.R."/>
            <person name="Rand D."/>
            <person name="Rasmussen M.D."/>
            <person name="Reed L.K."/>
            <person name="Reenan R."/>
            <person name="Reily A."/>
            <person name="Remington K.A."/>
            <person name="Rieger T.T."/>
            <person name="Ritchie M.G."/>
            <person name="Robin C."/>
            <person name="Rogers Y.H."/>
            <person name="Rohde C."/>
            <person name="Rozas J."/>
            <person name="Rubenfield M.J."/>
            <person name="Ruiz A."/>
            <person name="Russo S."/>
            <person name="Salzberg S.L."/>
            <person name="Sanchez-Gracia A."/>
            <person name="Saranga D.J."/>
            <person name="Sato H."/>
            <person name="Schaeffer S.W."/>
            <person name="Schatz M.C."/>
            <person name="Schlenke T."/>
            <person name="Schwartz R."/>
            <person name="Segarra C."/>
            <person name="Singh R.S."/>
            <person name="Sirot L."/>
            <person name="Sirota M."/>
            <person name="Sisneros N.B."/>
            <person name="Smith C.D."/>
            <person name="Smith T.F."/>
            <person name="Spieth J."/>
            <person name="Stage D.E."/>
            <person name="Stark A."/>
            <person name="Stephan W."/>
            <person name="Strausberg R.L."/>
            <person name="Strempel S."/>
            <person name="Sturgill D."/>
            <person name="Sutton G."/>
            <person name="Sutton G.G."/>
            <person name="Tao W."/>
            <person name="Teichmann S."/>
            <person name="Tobari Y.N."/>
            <person name="Tomimura Y."/>
            <person name="Tsolas J.M."/>
            <person name="Valente V.L."/>
            <person name="Venter E."/>
            <person name="Venter J.C."/>
            <person name="Vicario S."/>
            <person name="Vieira F.G."/>
            <person name="Vilella A.J."/>
            <person name="Villasante A."/>
            <person name="Walenz B."/>
            <person name="Wang J."/>
            <person name="Wasserman M."/>
            <person name="Watts T."/>
            <person name="Wilson D."/>
            <person name="Wilson R.K."/>
            <person name="Wing R.A."/>
            <person name="Wolfner M.F."/>
            <person name="Wong A."/>
            <person name="Wong G.K."/>
            <person name="Wu C.I."/>
            <person name="Wu G."/>
            <person name="Yamamoto D."/>
            <person name="Yang H.P."/>
            <person name="Yang S.P."/>
            <person name="Yorke J.A."/>
            <person name="Yoshida K."/>
            <person name="Zdobnov E."/>
            <person name="Zhang P."/>
            <person name="Zhang Y."/>
            <person name="Zimin A.V."/>
            <person name="Baldwin J."/>
            <person name="Abdouelleil A."/>
            <person name="Abdulkadir J."/>
            <person name="Abebe A."/>
            <person name="Abera B."/>
            <person name="Abreu J."/>
            <person name="Acer S.C."/>
            <person name="Aftuck L."/>
            <person name="Alexander A."/>
            <person name="An P."/>
            <person name="Anderson E."/>
            <person name="Anderson S."/>
            <person name="Arachi H."/>
            <person name="Azer M."/>
            <person name="Bachantsang P."/>
            <person name="Barry A."/>
            <person name="Bayul T."/>
            <person name="Berlin A."/>
            <person name="Bessette D."/>
            <person name="Bloom T."/>
            <person name="Blye J."/>
            <person name="Boguslavskiy L."/>
            <person name="Bonnet C."/>
            <person name="Boukhgalter B."/>
            <person name="Bourzgui I."/>
            <person name="Brown A."/>
            <person name="Cahill P."/>
            <person name="Channer S."/>
            <person name="Cheshatsang Y."/>
            <person name="Chuda L."/>
            <person name="Citroen M."/>
            <person name="Collymore A."/>
            <person name="Cooke P."/>
            <person name="Costello M."/>
            <person name="D'Aco K."/>
            <person name="Daza R."/>
            <person name="De Haan G."/>
            <person name="DeGray S."/>
            <person name="DeMaso C."/>
            <person name="Dhargay N."/>
            <person name="Dooley K."/>
            <person name="Dooley E."/>
            <person name="Doricent M."/>
            <person name="Dorje P."/>
            <person name="Dorjee K."/>
            <person name="Dupes A."/>
            <person name="Elong R."/>
            <person name="Falk J."/>
            <person name="Farina A."/>
            <person name="Faro S."/>
            <person name="Ferguson D."/>
            <person name="Fisher S."/>
            <person name="Foley C.D."/>
            <person name="Franke A."/>
            <person name="Friedrich D."/>
            <person name="Gadbois L."/>
            <person name="Gearin G."/>
            <person name="Gearin C.R."/>
            <person name="Giannoukos G."/>
            <person name="Goode T."/>
            <person name="Graham J."/>
            <person name="Grandbois E."/>
            <person name="Grewal S."/>
            <person name="Gyaltsen K."/>
            <person name="Hafez N."/>
            <person name="Hagos B."/>
            <person name="Hall J."/>
            <person name="Henson C."/>
            <person name="Hollinger A."/>
            <person name="Honan T."/>
            <person name="Huard M.D."/>
            <person name="Hughes L."/>
            <person name="Hurhula B."/>
            <person name="Husby M.E."/>
            <person name="Kamat A."/>
            <person name="Kanga B."/>
            <person name="Kashin S."/>
            <person name="Khazanovich D."/>
            <person name="Kisner P."/>
            <person name="Lance K."/>
            <person name="Lara M."/>
            <person name="Lee W."/>
            <person name="Lennon N."/>
            <person name="Letendre F."/>
            <person name="LeVine R."/>
            <person name="Lipovsky A."/>
            <person name="Liu X."/>
            <person name="Liu J."/>
            <person name="Liu S."/>
            <person name="Lokyitsang T."/>
            <person name="Lokyitsang Y."/>
            <person name="Lubonja R."/>
            <person name="Lui A."/>
            <person name="MacDonald P."/>
            <person name="Magnisalis V."/>
            <person name="Maru K."/>
            <person name="Matthews C."/>
            <person name="McCusker W."/>
            <person name="McDonough S."/>
            <person name="Mehta T."/>
            <person name="Meldrim J."/>
            <person name="Meneus L."/>
            <person name="Mihai O."/>
            <person name="Mihalev A."/>
            <person name="Mihova T."/>
            <person name="Mittelman R."/>
            <person name="Mlenga V."/>
            <person name="Montmayeur A."/>
            <person name="Mulrain L."/>
            <person name="Navidi A."/>
            <person name="Naylor J."/>
            <person name="Negash T."/>
            <person name="Nguyen T."/>
            <person name="Nguyen N."/>
            <person name="Nicol R."/>
            <person name="Norbu C."/>
            <person name="Norbu N."/>
            <person name="Novod N."/>
            <person name="O'Neill B."/>
            <person name="Osman S."/>
            <person name="Markiewicz E."/>
            <person name="Oyono O.L."/>
            <person name="Patti C."/>
            <person name="Phunkhang P."/>
            <person name="Pierre F."/>
            <person name="Priest M."/>
            <person name="Raghuraman S."/>
            <person name="Rege F."/>
            <person name="Reyes R."/>
            <person name="Rise C."/>
            <person name="Rogov P."/>
            <person name="Ross K."/>
            <person name="Ryan E."/>
            <person name="Settipalli S."/>
            <person name="Shea T."/>
            <person name="Sherpa N."/>
            <person name="Shi L."/>
            <person name="Shih D."/>
            <person name="Sparrow T."/>
            <person name="Spaulding J."/>
            <person name="Stalker J."/>
            <person name="Stange-Thomann N."/>
            <person name="Stavropoulos S."/>
            <person name="Stone C."/>
            <person name="Strader C."/>
            <person name="Tesfaye S."/>
            <person name="Thomson T."/>
            <person name="Thoulutsang Y."/>
            <person name="Thoulutsang D."/>
            <person name="Topham K."/>
            <person name="Topping I."/>
            <person name="Tsamla T."/>
            <person name="Vassiliev H."/>
            <person name="Vo A."/>
            <person name="Wangchuk T."/>
            <person name="Wangdi T."/>
            <person name="Weiand M."/>
            <person name="Wilkinson J."/>
            <person name="Wilson A."/>
            <person name="Yadav S."/>
            <person name="Young G."/>
            <person name="Yu Q."/>
            <person name="Zembek L."/>
            <person name="Zhong D."/>
            <person name="Zimmer A."/>
            <person name="Zwirko Z."/>
            <person name="Jaffe D.B."/>
            <person name="Alvarez P."/>
            <person name="Brockman W."/>
            <person name="Butler J."/>
            <person name="Chin C."/>
            <person name="Gnerre S."/>
            <person name="Grabherr M."/>
            <person name="Kleber M."/>
            <person name="Mauceli E."/>
            <person name="MacCallum I."/>
        </authorList>
    </citation>
    <scope>NUCLEOTIDE SEQUENCE [LARGE SCALE GENOMIC DNA]</scope>
    <source>
        <strain evidence="4">MSH-3 / Tucson 14011-0111.49</strain>
    </source>
</reference>
<feature type="compositionally biased region" description="Low complexity" evidence="1">
    <location>
        <begin position="194"/>
        <end position="204"/>
    </location>
</feature>
<evidence type="ECO:0000256" key="1">
    <source>
        <dbReference type="SAM" id="MobiDB-lite"/>
    </source>
</evidence>
<feature type="region of interest" description="Disordered" evidence="1">
    <location>
        <begin position="189"/>
        <end position="270"/>
    </location>
</feature>
<feature type="compositionally biased region" description="Basic and acidic residues" evidence="1">
    <location>
        <begin position="221"/>
        <end position="240"/>
    </location>
</feature>
<keyword evidence="2" id="KW-0732">Signal</keyword>
<dbReference type="HOGENOM" id="CLU_669508_0_0_1"/>
<dbReference type="EMBL" id="CH479180">
    <property type="protein sequence ID" value="EDW29049.1"/>
    <property type="molecule type" value="Genomic_DNA"/>
</dbReference>
<evidence type="ECO:0000313" key="4">
    <source>
        <dbReference type="Proteomes" id="UP000008744"/>
    </source>
</evidence>
<sequence length="463" mass="50263">MKLLLSALLIALALSGVLTLPARNNPQDDAEVIKVPSRPQSSSAAGEPDFHNFGGVIDTGAGYPFLQSNPTSFNTGFFDSFDDLFRRLRTRLWPVIATDSSEDGAGAGAGADDSGDGIGSGFSFGLRPLTPLNPKNGNTTSTVKVVDGHKVEINETVYGDTNSLFKVRVVNVRPLDSGEEVAEGVLTSQGDFQPAAAPATSAPAILPTRRGEFDNSDDDDNSRREPLEKQPKDNEVRDIDEPQSTTTTTPRYTTTKLATSSPADSVAEGTDLEINKEIMANLDTESSMFAAVEAKGEAEELFDSQKQEQEDFEAVEKLAEDSALFEDADLAHRLAQLQHREREELESSDDEDGEAIAPVEMSETFNEEWETLDQDQEHDQNEVADDQDRDLDQEADAGNNLDNHIDIYESSLPIDLSHDIAVNDFAAANPDFPVNPDAELISGPSVIKAMPMFEKLSMGPPRK</sequence>
<dbReference type="GO" id="GO:0051607">
    <property type="term" value="P:defense response to virus"/>
    <property type="evidence" value="ECO:0007669"/>
    <property type="project" value="EnsemblMetazoa"/>
</dbReference>
<organism evidence="4">
    <name type="scientific">Drosophila persimilis</name>
    <name type="common">Fruit fly</name>
    <dbReference type="NCBI Taxonomy" id="7234"/>
    <lineage>
        <taxon>Eukaryota</taxon>
        <taxon>Metazoa</taxon>
        <taxon>Ecdysozoa</taxon>
        <taxon>Arthropoda</taxon>
        <taxon>Hexapoda</taxon>
        <taxon>Insecta</taxon>
        <taxon>Pterygota</taxon>
        <taxon>Neoptera</taxon>
        <taxon>Endopterygota</taxon>
        <taxon>Diptera</taxon>
        <taxon>Brachycera</taxon>
        <taxon>Muscomorpha</taxon>
        <taxon>Ephydroidea</taxon>
        <taxon>Drosophilidae</taxon>
        <taxon>Drosophila</taxon>
        <taxon>Sophophora</taxon>
    </lineage>
</organism>
<gene>
    <name evidence="3" type="primary">Dper\GL19505</name>
    <name evidence="3" type="ORF">Dper_GL19505</name>
</gene>
<evidence type="ECO:0000313" key="3">
    <source>
        <dbReference type="EMBL" id="EDW29049.1"/>
    </source>
</evidence>
<proteinExistence type="predicted"/>
<name>B4G9L9_DROPE</name>
<dbReference type="OMA" id="HNFGGVI"/>
<feature type="compositionally biased region" description="Low complexity" evidence="1">
    <location>
        <begin position="245"/>
        <end position="259"/>
    </location>
</feature>
<feature type="compositionally biased region" description="Acidic residues" evidence="1">
    <location>
        <begin position="365"/>
        <end position="374"/>
    </location>
</feature>
<evidence type="ECO:0000256" key="2">
    <source>
        <dbReference type="SAM" id="SignalP"/>
    </source>
</evidence>
<dbReference type="Proteomes" id="UP000008744">
    <property type="component" value="Unassembled WGS sequence"/>
</dbReference>
<dbReference type="OrthoDB" id="6346805at2759"/>
<accession>B4G9L9</accession>
<protein>
    <submittedName>
        <fullName evidence="3">GL19505</fullName>
    </submittedName>
</protein>
<dbReference type="PhylomeDB" id="B4G9L9"/>